<evidence type="ECO:0000256" key="5">
    <source>
        <dbReference type="SAM" id="MobiDB-lite"/>
    </source>
</evidence>
<evidence type="ECO:0000256" key="4">
    <source>
        <dbReference type="ARBA" id="ARBA00023136"/>
    </source>
</evidence>
<keyword evidence="3 6" id="KW-1133">Transmembrane helix</keyword>
<dbReference type="OrthoDB" id="2446850at2759"/>
<dbReference type="AlphaFoldDB" id="A0A077WVX9"/>
<dbReference type="InterPro" id="IPR001129">
    <property type="entry name" value="Membr-assoc_MAPEG"/>
</dbReference>
<feature type="transmembrane region" description="Helical" evidence="6">
    <location>
        <begin position="12"/>
        <end position="32"/>
    </location>
</feature>
<feature type="transmembrane region" description="Helical" evidence="6">
    <location>
        <begin position="102"/>
        <end position="119"/>
    </location>
</feature>
<dbReference type="SUPFAM" id="SSF161084">
    <property type="entry name" value="MAPEG domain-like"/>
    <property type="match status" value="1"/>
</dbReference>
<protein>
    <submittedName>
        <fullName evidence="7">Uncharacterized protein</fullName>
    </submittedName>
</protein>
<dbReference type="InterPro" id="IPR023352">
    <property type="entry name" value="MAPEG-like_dom_sf"/>
</dbReference>
<keyword evidence="4 6" id="KW-0472">Membrane</keyword>
<dbReference type="Gene3D" id="1.20.120.550">
    <property type="entry name" value="Membrane associated eicosanoid/glutathione metabolism-like domain"/>
    <property type="match status" value="1"/>
</dbReference>
<reference evidence="7" key="1">
    <citation type="journal article" date="2014" name="Genome Announc.">
        <title>De novo whole-genome sequence and genome annotation of Lichtheimia ramosa.</title>
        <authorList>
            <person name="Linde J."/>
            <person name="Schwartze V."/>
            <person name="Binder U."/>
            <person name="Lass-Florl C."/>
            <person name="Voigt K."/>
            <person name="Horn F."/>
        </authorList>
    </citation>
    <scope>NUCLEOTIDE SEQUENCE</scope>
    <source>
        <strain evidence="7">JMRC FSU:6197</strain>
    </source>
</reference>
<feature type="transmembrane region" description="Helical" evidence="6">
    <location>
        <begin position="78"/>
        <end position="96"/>
    </location>
</feature>
<organism evidence="7">
    <name type="scientific">Lichtheimia ramosa</name>
    <dbReference type="NCBI Taxonomy" id="688394"/>
    <lineage>
        <taxon>Eukaryota</taxon>
        <taxon>Fungi</taxon>
        <taxon>Fungi incertae sedis</taxon>
        <taxon>Mucoromycota</taxon>
        <taxon>Mucoromycotina</taxon>
        <taxon>Mucoromycetes</taxon>
        <taxon>Mucorales</taxon>
        <taxon>Lichtheimiaceae</taxon>
        <taxon>Lichtheimia</taxon>
    </lineage>
</organism>
<keyword evidence="2 6" id="KW-0812">Transmembrane</keyword>
<name>A0A077WVX9_9FUNG</name>
<evidence type="ECO:0000256" key="2">
    <source>
        <dbReference type="ARBA" id="ARBA00022692"/>
    </source>
</evidence>
<proteinExistence type="predicted"/>
<sequence length="157" mass="17831">MDVNDFVADYDVRLTWIAFFTLWVLWGFVYFVRHVFGEDTEKPAPAQDSEQAGESKPTKKKWKPEGGFGSRLANAHRVLFENTLLLLGVLVLNTFGGGSTRAVMILTWIFFALTVIVAFTEIGYGHRFIRFLYSAAFFGITIAIGALSFQQGWRLRH</sequence>
<feature type="region of interest" description="Disordered" evidence="5">
    <location>
        <begin position="42"/>
        <end position="64"/>
    </location>
</feature>
<comment type="subcellular location">
    <subcellularLocation>
        <location evidence="1">Membrane</location>
    </subcellularLocation>
</comment>
<evidence type="ECO:0000256" key="1">
    <source>
        <dbReference type="ARBA" id="ARBA00004370"/>
    </source>
</evidence>
<dbReference type="Pfam" id="PF01124">
    <property type="entry name" value="MAPEG"/>
    <property type="match status" value="1"/>
</dbReference>
<feature type="transmembrane region" description="Helical" evidence="6">
    <location>
        <begin position="131"/>
        <end position="149"/>
    </location>
</feature>
<gene>
    <name evidence="7" type="ORF">LRAMOSA11430</name>
</gene>
<evidence type="ECO:0000313" key="7">
    <source>
        <dbReference type="EMBL" id="CDS11786.1"/>
    </source>
</evidence>
<evidence type="ECO:0000256" key="6">
    <source>
        <dbReference type="SAM" id="Phobius"/>
    </source>
</evidence>
<dbReference type="EMBL" id="LK023347">
    <property type="protein sequence ID" value="CDS11786.1"/>
    <property type="molecule type" value="Genomic_DNA"/>
</dbReference>
<dbReference type="GO" id="GO:0016020">
    <property type="term" value="C:membrane"/>
    <property type="evidence" value="ECO:0007669"/>
    <property type="project" value="UniProtKB-SubCell"/>
</dbReference>
<accession>A0A077WVX9</accession>
<evidence type="ECO:0000256" key="3">
    <source>
        <dbReference type="ARBA" id="ARBA00022989"/>
    </source>
</evidence>